<evidence type="ECO:0000256" key="2">
    <source>
        <dbReference type="SAM" id="MobiDB-lite"/>
    </source>
</evidence>
<evidence type="ECO:0000313" key="4">
    <source>
        <dbReference type="Proteomes" id="UP000297089"/>
    </source>
</evidence>
<organism evidence="3 4">
    <name type="scientific">macacine gammaherpesvirus 12</name>
    <dbReference type="NCBI Taxonomy" id="2560571"/>
    <lineage>
        <taxon>Viruses</taxon>
        <taxon>Duplodnaviria</taxon>
        <taxon>Heunggongvirae</taxon>
        <taxon>Peploviricota</taxon>
        <taxon>Herviviricetes</taxon>
        <taxon>Herpesvirales</taxon>
        <taxon>Orthoherpesviridae</taxon>
        <taxon>Gammaherpesvirinae</taxon>
        <taxon>Rhadinovirus</taxon>
        <taxon>Rhadinovirus macacinegamma12</taxon>
    </lineage>
</organism>
<protein>
    <submittedName>
        <fullName evidence="3">ORF57</fullName>
    </submittedName>
</protein>
<dbReference type="InterPro" id="IPR008648">
    <property type="entry name" value="ICP27-like"/>
</dbReference>
<keyword evidence="1" id="KW-0244">Early protein</keyword>
<reference evidence="3 4" key="1">
    <citation type="submission" date="2018-02" db="EMBL/GenBank/DDBJ databases">
        <title>Complete genome sequence of MneRV2, the pig-tailed macaque RV2 rhadinovirus, and evolutionary relationship with rhesus macaque RRV and human herpesvirus 8/KSHV.</title>
        <authorList>
            <person name="Rose T.M."/>
            <person name="Bruce A.G."/>
        </authorList>
    </citation>
    <scope>NUCLEOTIDE SEQUENCE [LARGE SCALE GENOMIC DNA]</scope>
    <source>
        <strain evidence="3 4">J97167</strain>
    </source>
</reference>
<accession>A0A0B5CYG3</accession>
<feature type="compositionally biased region" description="Acidic residues" evidence="2">
    <location>
        <begin position="23"/>
        <end position="34"/>
    </location>
</feature>
<name>A0A0B5CYG3_9GAMA</name>
<feature type="region of interest" description="Disordered" evidence="2">
    <location>
        <begin position="16"/>
        <end position="135"/>
    </location>
</feature>
<proteinExistence type="predicted"/>
<gene>
    <name evidence="3" type="primary">ORF57</name>
</gene>
<evidence type="ECO:0000256" key="1">
    <source>
        <dbReference type="ARBA" id="ARBA00022518"/>
    </source>
</evidence>
<keyword evidence="4" id="KW-1185">Reference proteome</keyword>
<feature type="compositionally biased region" description="Basic residues" evidence="2">
    <location>
        <begin position="85"/>
        <end position="95"/>
    </location>
</feature>
<dbReference type="EMBL" id="KP265674">
    <property type="protein sequence ID" value="AJE29704.1"/>
    <property type="molecule type" value="Genomic_DNA"/>
</dbReference>
<sequence>MAQAMVNLEYMKDILDGGISSSDFDDSSSDEMDDLSPTPEPGPSTTRNSFPEAPKSKVVALPKIRKRSRSNTPVKIQHKSPLNRSRSRSRTRSRSNPRSDEPHGRYAKRFKPTVDASRPRDAWPRGGKGKAPYPRRNAFAGRRRRIHGHDQRGKAALTQSIKESIRKMHLPPTMLSRPHDKKVFEALLPRHLGQCLQVCLPAPPPLKPEVFTDRQLNAIVKSGGRRDTLVAKRVSLAKLTSIYKPLLTFVTGRNNQAHWLATRKDTLASAGLEALAAFIEEGLAWAQVCVSQNRPLNDSNLDIILDSSQSVCTWFISKIRHLHIPCFLENPSEVSLVKQLTYLVGINNRLAEAANLAGEVKLNFKLAMLIGFALTLPALLAEHKLSGESLYLFRSFLEKYRPGDVMGLLNSIVVEHYTRCRSAECIITTRAMVGSGDDNKGLFFFPS</sequence>
<dbReference type="KEGG" id="vg:65099588"/>
<evidence type="ECO:0000313" key="3">
    <source>
        <dbReference type="EMBL" id="AJE29704.1"/>
    </source>
</evidence>
<dbReference type="GO" id="GO:0006355">
    <property type="term" value="P:regulation of DNA-templated transcription"/>
    <property type="evidence" value="ECO:0007669"/>
    <property type="project" value="InterPro"/>
</dbReference>
<dbReference type="Pfam" id="PF05459">
    <property type="entry name" value="Herpes_UL69"/>
    <property type="match status" value="1"/>
</dbReference>
<dbReference type="Proteomes" id="UP000297089">
    <property type="component" value="Segment"/>
</dbReference>